<comment type="similarity">
    <text evidence="1">Belongs to the G-protein coupled receptor 2 family. Adhesion G-protein coupled receptor (ADGR) subfamily.</text>
</comment>
<reference evidence="7" key="1">
    <citation type="submission" date="2020-08" db="EMBL/GenBank/DDBJ databases">
        <title>Multicomponent nature underlies the extraordinary mechanical properties of spider dragline silk.</title>
        <authorList>
            <person name="Kono N."/>
            <person name="Nakamura H."/>
            <person name="Mori M."/>
            <person name="Yoshida Y."/>
            <person name="Ohtoshi R."/>
            <person name="Malay A.D."/>
            <person name="Moran D.A.P."/>
            <person name="Tomita M."/>
            <person name="Numata K."/>
            <person name="Arakawa K."/>
        </authorList>
    </citation>
    <scope>NUCLEOTIDE SEQUENCE</scope>
</reference>
<dbReference type="InterPro" id="IPR051963">
    <property type="entry name" value="Adhesion_GPCR_A"/>
</dbReference>
<dbReference type="InterPro" id="IPR032675">
    <property type="entry name" value="LRR_dom_sf"/>
</dbReference>
<gene>
    <name evidence="7" type="primary">AVEN_131898_1</name>
    <name evidence="7" type="ORF">NPIL_637741</name>
</gene>
<evidence type="ECO:0000259" key="6">
    <source>
        <dbReference type="SMART" id="SM00082"/>
    </source>
</evidence>
<keyword evidence="3 5" id="KW-0732">Signal</keyword>
<dbReference type="InterPro" id="IPR000483">
    <property type="entry name" value="Cys-rich_flank_reg_C"/>
</dbReference>
<evidence type="ECO:0000256" key="2">
    <source>
        <dbReference type="ARBA" id="ARBA00022614"/>
    </source>
</evidence>
<keyword evidence="2" id="KW-0433">Leucine-rich repeat</keyword>
<protein>
    <recommendedName>
        <fullName evidence="6">LRRCT domain-containing protein</fullName>
    </recommendedName>
</protein>
<evidence type="ECO:0000256" key="5">
    <source>
        <dbReference type="SAM" id="SignalP"/>
    </source>
</evidence>
<dbReference type="SUPFAM" id="SSF52058">
    <property type="entry name" value="L domain-like"/>
    <property type="match status" value="1"/>
</dbReference>
<dbReference type="GO" id="GO:0007166">
    <property type="term" value="P:cell surface receptor signaling pathway"/>
    <property type="evidence" value="ECO:0007669"/>
    <property type="project" value="TreeGrafter"/>
</dbReference>
<feature type="domain" description="LRRCT" evidence="6">
    <location>
        <begin position="270"/>
        <end position="316"/>
    </location>
</feature>
<comment type="caution">
    <text evidence="7">The sequence shown here is derived from an EMBL/GenBank/DDBJ whole genome shotgun (WGS) entry which is preliminary data.</text>
</comment>
<dbReference type="PANTHER" id="PTHR45930:SF4">
    <property type="entry name" value="ADHESION G PROTEIN-COUPLED RECEPTOR A3"/>
    <property type="match status" value="1"/>
</dbReference>
<evidence type="ECO:0000313" key="8">
    <source>
        <dbReference type="Proteomes" id="UP000887013"/>
    </source>
</evidence>
<dbReference type="GO" id="GO:0005886">
    <property type="term" value="C:plasma membrane"/>
    <property type="evidence" value="ECO:0007669"/>
    <property type="project" value="TreeGrafter"/>
</dbReference>
<evidence type="ECO:0000313" key="7">
    <source>
        <dbReference type="EMBL" id="GFT88204.1"/>
    </source>
</evidence>
<dbReference type="PANTHER" id="PTHR45930">
    <property type="entry name" value="G-PROTEIN COUPLED RECEPTOR 124-LIKE PROTEIN"/>
    <property type="match status" value="1"/>
</dbReference>
<dbReference type="Proteomes" id="UP000887013">
    <property type="component" value="Unassembled WGS sequence"/>
</dbReference>
<organism evidence="7 8">
    <name type="scientific">Nephila pilipes</name>
    <name type="common">Giant wood spider</name>
    <name type="synonym">Nephila maculata</name>
    <dbReference type="NCBI Taxonomy" id="299642"/>
    <lineage>
        <taxon>Eukaryota</taxon>
        <taxon>Metazoa</taxon>
        <taxon>Ecdysozoa</taxon>
        <taxon>Arthropoda</taxon>
        <taxon>Chelicerata</taxon>
        <taxon>Arachnida</taxon>
        <taxon>Araneae</taxon>
        <taxon>Araneomorphae</taxon>
        <taxon>Entelegynae</taxon>
        <taxon>Araneoidea</taxon>
        <taxon>Nephilidae</taxon>
        <taxon>Nephila</taxon>
    </lineage>
</organism>
<evidence type="ECO:0000256" key="3">
    <source>
        <dbReference type="ARBA" id="ARBA00022729"/>
    </source>
</evidence>
<dbReference type="SMART" id="SM00082">
    <property type="entry name" value="LRRCT"/>
    <property type="match status" value="1"/>
</dbReference>
<dbReference type="Gene3D" id="3.80.10.10">
    <property type="entry name" value="Ribonuclease Inhibitor"/>
    <property type="match status" value="1"/>
</dbReference>
<dbReference type="EMBL" id="BMAW01073542">
    <property type="protein sequence ID" value="GFT88204.1"/>
    <property type="molecule type" value="Genomic_DNA"/>
</dbReference>
<evidence type="ECO:0000256" key="1">
    <source>
        <dbReference type="ARBA" id="ARBA00007343"/>
    </source>
</evidence>
<evidence type="ECO:0000256" key="4">
    <source>
        <dbReference type="ARBA" id="ARBA00023170"/>
    </source>
</evidence>
<feature type="chain" id="PRO_5036483229" description="LRRCT domain-containing protein" evidence="5">
    <location>
        <begin position="21"/>
        <end position="317"/>
    </location>
</feature>
<keyword evidence="8" id="KW-1185">Reference proteome</keyword>
<name>A0A8X6U3U9_NEPPI</name>
<keyword evidence="4" id="KW-0675">Receptor</keyword>
<sequence>MAKGLLSHLLFLSVIVLCNGNYAGCPEYYLLKPCTCKYRPEFNVLLCSTVTNSTDLIRVLHSTGNWTFFTLFVHRSNINYIPTTSLINKRFKNILIASSYVDFLFDENLDSENDVEIIHLNDVNFIHPFKWEWFRPLKKLTYFNLQYFSVPTISTQISSNFSSGLRYFLLSNTNTSRLEDGVFVNLKNLTEVKIRYSLIEELSRMMFPVPAKLEKIDFTGNFIKSLPDDLFSEMPELKIVLFGRNRISHISRSIFDFVSYQLDIFNLMGNPLICDCNLRWLQNESRNIIHGICANPEQLIGVYLTNLTRENFDYCEP</sequence>
<dbReference type="AlphaFoldDB" id="A0A8X6U3U9"/>
<dbReference type="OrthoDB" id="6427626at2759"/>
<proteinExistence type="inferred from homology"/>
<accession>A0A8X6U3U9</accession>
<feature type="signal peptide" evidence="5">
    <location>
        <begin position="1"/>
        <end position="20"/>
    </location>
</feature>